<keyword evidence="2" id="KW-1185">Reference proteome</keyword>
<proteinExistence type="predicted"/>
<accession>A0ABP2BG10</accession>
<comment type="caution">
    <text evidence="1">The sequence shown here is derived from an EMBL/GenBank/DDBJ whole genome shotgun (WGS) entry which is preliminary data.</text>
</comment>
<gene>
    <name evidence="1" type="ORF">AGR13a_Cc180029</name>
</gene>
<protein>
    <submittedName>
        <fullName evidence="1">Uncharacterized protein</fullName>
    </submittedName>
</protein>
<reference evidence="1 2" key="1">
    <citation type="submission" date="2016-01" db="EMBL/GenBank/DDBJ databases">
        <authorList>
            <person name="Regsiter A."/>
            <person name="william w."/>
        </authorList>
    </citation>
    <scope>NUCLEOTIDE SEQUENCE [LARGE SCALE GENOMIC DNA]</scope>
    <source>
        <strain evidence="1 2">CFBP 6927</strain>
    </source>
</reference>
<name>A0ABP2BG10_9HYPH</name>
<evidence type="ECO:0000313" key="2">
    <source>
        <dbReference type="Proteomes" id="UP000191812"/>
    </source>
</evidence>
<sequence>MHAAGLSTSQARWEPIYGRARGVCSCAFWTRLLHPDRVANLFEFFGVKLRDEPETAIVLTFTRYVKFFIQNADFSGEASGTP</sequence>
<dbReference type="Proteomes" id="UP000191812">
    <property type="component" value="Unassembled WGS sequence"/>
</dbReference>
<evidence type="ECO:0000313" key="1">
    <source>
        <dbReference type="EMBL" id="CUX15471.1"/>
    </source>
</evidence>
<dbReference type="EMBL" id="FBWH01000010">
    <property type="protein sequence ID" value="CUX15471.1"/>
    <property type="molecule type" value="Genomic_DNA"/>
</dbReference>
<organism evidence="1 2">
    <name type="scientific">Agrobacterium genomosp. 13 str. CFBP 6927</name>
    <dbReference type="NCBI Taxonomy" id="1183428"/>
    <lineage>
        <taxon>Bacteria</taxon>
        <taxon>Pseudomonadati</taxon>
        <taxon>Pseudomonadota</taxon>
        <taxon>Alphaproteobacteria</taxon>
        <taxon>Hyphomicrobiales</taxon>
        <taxon>Rhizobiaceae</taxon>
        <taxon>Rhizobium/Agrobacterium group</taxon>
        <taxon>Agrobacterium</taxon>
        <taxon>Agrobacterium tumefaciens complex</taxon>
    </lineage>
</organism>